<organism evidence="2 3">
    <name type="scientific">Microbacterium panaciterrae</name>
    <dbReference type="NCBI Taxonomy" id="985759"/>
    <lineage>
        <taxon>Bacteria</taxon>
        <taxon>Bacillati</taxon>
        <taxon>Actinomycetota</taxon>
        <taxon>Actinomycetes</taxon>
        <taxon>Micrococcales</taxon>
        <taxon>Microbacteriaceae</taxon>
        <taxon>Microbacterium</taxon>
    </lineage>
</organism>
<protein>
    <submittedName>
        <fullName evidence="2">Uncharacterized protein</fullName>
    </submittedName>
</protein>
<reference evidence="3" key="1">
    <citation type="journal article" date="2019" name="Int. J. Syst. Evol. Microbiol.">
        <title>The Global Catalogue of Microorganisms (GCM) 10K type strain sequencing project: providing services to taxonomists for standard genome sequencing and annotation.</title>
        <authorList>
            <consortium name="The Broad Institute Genomics Platform"/>
            <consortium name="The Broad Institute Genome Sequencing Center for Infectious Disease"/>
            <person name="Wu L."/>
            <person name="Ma J."/>
        </authorList>
    </citation>
    <scope>NUCLEOTIDE SEQUENCE [LARGE SCALE GENOMIC DNA]</scope>
    <source>
        <strain evidence="3">JCM 17839</strain>
    </source>
</reference>
<accession>A0ABP8PKA9</accession>
<feature type="region of interest" description="Disordered" evidence="1">
    <location>
        <begin position="374"/>
        <end position="424"/>
    </location>
</feature>
<evidence type="ECO:0000313" key="2">
    <source>
        <dbReference type="EMBL" id="GAA4489070.1"/>
    </source>
</evidence>
<evidence type="ECO:0000256" key="1">
    <source>
        <dbReference type="SAM" id="MobiDB-lite"/>
    </source>
</evidence>
<keyword evidence="3" id="KW-1185">Reference proteome</keyword>
<feature type="compositionally biased region" description="Basic and acidic residues" evidence="1">
    <location>
        <begin position="61"/>
        <end position="93"/>
    </location>
</feature>
<evidence type="ECO:0000313" key="3">
    <source>
        <dbReference type="Proteomes" id="UP001500731"/>
    </source>
</evidence>
<name>A0ABP8PKA9_9MICO</name>
<feature type="region of interest" description="Disordered" evidence="1">
    <location>
        <begin position="55"/>
        <end position="99"/>
    </location>
</feature>
<feature type="region of interest" description="Disordered" evidence="1">
    <location>
        <begin position="1"/>
        <end position="23"/>
    </location>
</feature>
<feature type="compositionally biased region" description="Basic and acidic residues" evidence="1">
    <location>
        <begin position="173"/>
        <end position="187"/>
    </location>
</feature>
<feature type="compositionally biased region" description="Polar residues" evidence="1">
    <location>
        <begin position="390"/>
        <end position="402"/>
    </location>
</feature>
<gene>
    <name evidence="2" type="ORF">GCM10023171_29510</name>
</gene>
<feature type="region of interest" description="Disordered" evidence="1">
    <location>
        <begin position="129"/>
        <end position="206"/>
    </location>
</feature>
<sequence>MADGGETEARATRRARSREAQRRWELENADRVRASHRRWRKANAEHVRAYVNEYNSRNRAHVNERERLAAQRRRDAAKKATEGREKDRQRAREWAAANPERLKERRDRWQAANRDKVLKAGRAYYQRHKEEILSKQRERAAKGRKDPLNARAQREYVARNKDRILAQQRARRSTPEGREAVNRDNRERKHRERRRQELGLPPRPRHRWTKNERAEHLEQSSAFFARPVTVSRMRELRREAQDIAAAVAARERREQDQFEARWQLIEIEVDMITRAFPHHADRILQLPRGERLHEEVLLDSIARQTRGATPFDIDAETRRRAVELAIPAVRQEARLRVRQVLDTPVRHTTSQHLKREQDSEITARIDRVNASLQSTSDGAEQFAQDAEAVRSSSVDRTPQRSRPPQIERQEGRPPASPRRRGPHL</sequence>
<feature type="compositionally biased region" description="Basic and acidic residues" evidence="1">
    <location>
        <begin position="129"/>
        <end position="164"/>
    </location>
</feature>
<dbReference type="Proteomes" id="UP001500731">
    <property type="component" value="Unassembled WGS sequence"/>
</dbReference>
<proteinExistence type="predicted"/>
<feature type="compositionally biased region" description="Basic and acidic residues" evidence="1">
    <location>
        <begin position="7"/>
        <end position="23"/>
    </location>
</feature>
<dbReference type="EMBL" id="BAABGP010000020">
    <property type="protein sequence ID" value="GAA4489070.1"/>
    <property type="molecule type" value="Genomic_DNA"/>
</dbReference>
<comment type="caution">
    <text evidence="2">The sequence shown here is derived from an EMBL/GenBank/DDBJ whole genome shotgun (WGS) entry which is preliminary data.</text>
</comment>